<keyword evidence="4 6" id="KW-1133">Transmembrane helix</keyword>
<organism evidence="8 9">
    <name type="scientific">Escherichia marmotae</name>
    <dbReference type="NCBI Taxonomy" id="1499973"/>
    <lineage>
        <taxon>Bacteria</taxon>
        <taxon>Pseudomonadati</taxon>
        <taxon>Pseudomonadota</taxon>
        <taxon>Gammaproteobacteria</taxon>
        <taxon>Enterobacterales</taxon>
        <taxon>Enterobacteriaceae</taxon>
        <taxon>Escherichia</taxon>
    </lineage>
</organism>
<dbReference type="InterPro" id="IPR036259">
    <property type="entry name" value="MFS_trans_sf"/>
</dbReference>
<feature type="domain" description="Major facilitator superfamily (MFS) profile" evidence="7">
    <location>
        <begin position="1"/>
        <end position="91"/>
    </location>
</feature>
<accession>A0AAW5N0T5</accession>
<dbReference type="GO" id="GO:0016020">
    <property type="term" value="C:membrane"/>
    <property type="evidence" value="ECO:0007669"/>
    <property type="project" value="UniProtKB-SubCell"/>
</dbReference>
<dbReference type="InterPro" id="IPR020846">
    <property type="entry name" value="MFS_dom"/>
</dbReference>
<dbReference type="SUPFAM" id="SSF103473">
    <property type="entry name" value="MFS general substrate transporter"/>
    <property type="match status" value="1"/>
</dbReference>
<evidence type="ECO:0000256" key="6">
    <source>
        <dbReference type="SAM" id="Phobius"/>
    </source>
</evidence>
<feature type="non-terminal residue" evidence="8">
    <location>
        <position position="1"/>
    </location>
</feature>
<sequence length="91" mass="9280">GRRKLFVGGIAVFAGASLLCGLAPNTTVLNIGRVVQGLGSGMLNPQTVGMIQQYFRGRERARAFGLFGSVVGVAVAIGPTLGGLLIQVLGP</sequence>
<protein>
    <submittedName>
        <fullName evidence="8">MFS transporter</fullName>
    </submittedName>
</protein>
<feature type="transmembrane region" description="Helical" evidence="6">
    <location>
        <begin position="63"/>
        <end position="89"/>
    </location>
</feature>
<evidence type="ECO:0000256" key="2">
    <source>
        <dbReference type="ARBA" id="ARBA00022475"/>
    </source>
</evidence>
<dbReference type="GO" id="GO:0022857">
    <property type="term" value="F:transmembrane transporter activity"/>
    <property type="evidence" value="ECO:0007669"/>
    <property type="project" value="InterPro"/>
</dbReference>
<dbReference type="PRINTS" id="PR01036">
    <property type="entry name" value="TCRTETB"/>
</dbReference>
<evidence type="ECO:0000256" key="1">
    <source>
        <dbReference type="ARBA" id="ARBA00004141"/>
    </source>
</evidence>
<dbReference type="Proteomes" id="UP001206878">
    <property type="component" value="Unassembled WGS sequence"/>
</dbReference>
<evidence type="ECO:0000256" key="4">
    <source>
        <dbReference type="ARBA" id="ARBA00022989"/>
    </source>
</evidence>
<keyword evidence="2" id="KW-1003">Cell membrane</keyword>
<dbReference type="AlphaFoldDB" id="A0AAW5N0T5"/>
<comment type="caution">
    <text evidence="8">The sequence shown here is derived from an EMBL/GenBank/DDBJ whole genome shotgun (WGS) entry which is preliminary data.</text>
</comment>
<dbReference type="PROSITE" id="PS50850">
    <property type="entry name" value="MFS"/>
    <property type="match status" value="1"/>
</dbReference>
<dbReference type="PANTHER" id="PTHR42718">
    <property type="entry name" value="MAJOR FACILITATOR SUPERFAMILY MULTIDRUG TRANSPORTER MFSC"/>
    <property type="match status" value="1"/>
</dbReference>
<name>A0AAW5N0T5_9ESCH</name>
<keyword evidence="5 6" id="KW-0472">Membrane</keyword>
<feature type="non-terminal residue" evidence="8">
    <location>
        <position position="91"/>
    </location>
</feature>
<reference evidence="8" key="1">
    <citation type="submission" date="2022-07" db="EMBL/GenBank/DDBJ databases">
        <title>Diversity of ethanolamine utilization by human commensal Escherichia coli.</title>
        <authorList>
            <person name="Jubelin G."/>
        </authorList>
    </citation>
    <scope>NUCLEOTIDE SEQUENCE</scope>
    <source>
        <strain evidence="8">S1</strain>
    </source>
</reference>
<evidence type="ECO:0000313" key="8">
    <source>
        <dbReference type="EMBL" id="MCR6678931.1"/>
    </source>
</evidence>
<feature type="transmembrane region" description="Helical" evidence="6">
    <location>
        <begin position="6"/>
        <end position="23"/>
    </location>
</feature>
<evidence type="ECO:0000256" key="3">
    <source>
        <dbReference type="ARBA" id="ARBA00022692"/>
    </source>
</evidence>
<evidence type="ECO:0000256" key="5">
    <source>
        <dbReference type="ARBA" id="ARBA00023136"/>
    </source>
</evidence>
<dbReference type="InterPro" id="IPR011701">
    <property type="entry name" value="MFS"/>
</dbReference>
<gene>
    <name evidence="8" type="ORF">NVV43_25870</name>
</gene>
<dbReference type="Gene3D" id="1.20.1720.10">
    <property type="entry name" value="Multidrug resistance protein D"/>
    <property type="match status" value="1"/>
</dbReference>
<evidence type="ECO:0000313" key="9">
    <source>
        <dbReference type="Proteomes" id="UP001206878"/>
    </source>
</evidence>
<proteinExistence type="predicted"/>
<dbReference type="EMBL" id="JANPXH010000602">
    <property type="protein sequence ID" value="MCR6678931.1"/>
    <property type="molecule type" value="Genomic_DNA"/>
</dbReference>
<dbReference type="Pfam" id="PF07690">
    <property type="entry name" value="MFS_1"/>
    <property type="match status" value="1"/>
</dbReference>
<evidence type="ECO:0000259" key="7">
    <source>
        <dbReference type="PROSITE" id="PS50850"/>
    </source>
</evidence>
<keyword evidence="3 6" id="KW-0812">Transmembrane</keyword>
<comment type="subcellular location">
    <subcellularLocation>
        <location evidence="1">Membrane</location>
        <topology evidence="1">Multi-pass membrane protein</topology>
    </subcellularLocation>
</comment>
<dbReference type="PANTHER" id="PTHR42718:SF39">
    <property type="entry name" value="ACTINORHODIN TRANSPORTER-RELATED"/>
    <property type="match status" value="1"/>
</dbReference>